<dbReference type="InterPro" id="IPR029063">
    <property type="entry name" value="SAM-dependent_MTases_sf"/>
</dbReference>
<gene>
    <name evidence="4" type="ORF">Ssi02_63390</name>
</gene>
<feature type="domain" description="Methyltransferase" evidence="3">
    <location>
        <begin position="52"/>
        <end position="142"/>
    </location>
</feature>
<keyword evidence="5" id="KW-1185">Reference proteome</keyword>
<organism evidence="4 5">
    <name type="scientific">Sinosporangium siamense</name>
    <dbReference type="NCBI Taxonomy" id="1367973"/>
    <lineage>
        <taxon>Bacteria</taxon>
        <taxon>Bacillati</taxon>
        <taxon>Actinomycetota</taxon>
        <taxon>Actinomycetes</taxon>
        <taxon>Streptosporangiales</taxon>
        <taxon>Streptosporangiaceae</taxon>
        <taxon>Sinosporangium</taxon>
    </lineage>
</organism>
<sequence>MPTSPHLQETRSAYDAVAALYTDFARDALDHLPFDRAMLAAFAELVRDAGTVADLGCGPGIVTAHLRTLGVTAFGIDLSPEMVAIARQDHPGLRFDVGSMTALDIPDGSLAGILAYYSVIHTPPALVPTILGEFHRTLTPGGHALLAFFADDQGSLEPRPFDHKVSLAYRWPPDLLSRLLHDAGLAETARLVREPAEGQRFLHGCLLVRKPLASA</sequence>
<dbReference type="Proteomes" id="UP000606172">
    <property type="component" value="Unassembled WGS sequence"/>
</dbReference>
<evidence type="ECO:0000256" key="1">
    <source>
        <dbReference type="ARBA" id="ARBA00022603"/>
    </source>
</evidence>
<protein>
    <submittedName>
        <fullName evidence="4">Methyltransferase</fullName>
    </submittedName>
</protein>
<dbReference type="SUPFAM" id="SSF53335">
    <property type="entry name" value="S-adenosyl-L-methionine-dependent methyltransferases"/>
    <property type="match status" value="1"/>
</dbReference>
<dbReference type="PANTHER" id="PTHR43861">
    <property type="entry name" value="TRANS-ACONITATE 2-METHYLTRANSFERASE-RELATED"/>
    <property type="match status" value="1"/>
</dbReference>
<dbReference type="PANTHER" id="PTHR43861:SF1">
    <property type="entry name" value="TRANS-ACONITATE 2-METHYLTRANSFERASE"/>
    <property type="match status" value="1"/>
</dbReference>
<dbReference type="EMBL" id="BOOW01000042">
    <property type="protein sequence ID" value="GII96108.1"/>
    <property type="molecule type" value="Genomic_DNA"/>
</dbReference>
<evidence type="ECO:0000313" key="5">
    <source>
        <dbReference type="Proteomes" id="UP000606172"/>
    </source>
</evidence>
<evidence type="ECO:0000256" key="2">
    <source>
        <dbReference type="ARBA" id="ARBA00022679"/>
    </source>
</evidence>
<dbReference type="RefSeq" id="WP_204031137.1">
    <property type="nucleotide sequence ID" value="NZ_BOOW01000042.1"/>
</dbReference>
<dbReference type="AlphaFoldDB" id="A0A919VA60"/>
<keyword evidence="1 4" id="KW-0489">Methyltransferase</keyword>
<dbReference type="CDD" id="cd02440">
    <property type="entry name" value="AdoMet_MTases"/>
    <property type="match status" value="1"/>
</dbReference>
<dbReference type="InterPro" id="IPR041698">
    <property type="entry name" value="Methyltransf_25"/>
</dbReference>
<keyword evidence="2" id="KW-0808">Transferase</keyword>
<accession>A0A919VA60</accession>
<reference evidence="4" key="1">
    <citation type="submission" date="2021-01" db="EMBL/GenBank/DDBJ databases">
        <title>Whole genome shotgun sequence of Sinosporangium siamense NBRC 109515.</title>
        <authorList>
            <person name="Komaki H."/>
            <person name="Tamura T."/>
        </authorList>
    </citation>
    <scope>NUCLEOTIDE SEQUENCE</scope>
    <source>
        <strain evidence="4">NBRC 109515</strain>
    </source>
</reference>
<name>A0A919VA60_9ACTN</name>
<comment type="caution">
    <text evidence="4">The sequence shown here is derived from an EMBL/GenBank/DDBJ whole genome shotgun (WGS) entry which is preliminary data.</text>
</comment>
<dbReference type="GO" id="GO:0008168">
    <property type="term" value="F:methyltransferase activity"/>
    <property type="evidence" value="ECO:0007669"/>
    <property type="project" value="UniProtKB-KW"/>
</dbReference>
<dbReference type="Pfam" id="PF13649">
    <property type="entry name" value="Methyltransf_25"/>
    <property type="match status" value="1"/>
</dbReference>
<dbReference type="Gene3D" id="3.40.50.150">
    <property type="entry name" value="Vaccinia Virus protein VP39"/>
    <property type="match status" value="1"/>
</dbReference>
<evidence type="ECO:0000259" key="3">
    <source>
        <dbReference type="Pfam" id="PF13649"/>
    </source>
</evidence>
<evidence type="ECO:0000313" key="4">
    <source>
        <dbReference type="EMBL" id="GII96108.1"/>
    </source>
</evidence>
<dbReference type="GO" id="GO:0032259">
    <property type="term" value="P:methylation"/>
    <property type="evidence" value="ECO:0007669"/>
    <property type="project" value="UniProtKB-KW"/>
</dbReference>
<proteinExistence type="predicted"/>